<dbReference type="Pfam" id="PF11239">
    <property type="entry name" value="DUF3040"/>
    <property type="match status" value="1"/>
</dbReference>
<organism evidence="3 4">
    <name type="scientific">Corynebacterium epidermidicanis</name>
    <dbReference type="NCBI Taxonomy" id="1050174"/>
    <lineage>
        <taxon>Bacteria</taxon>
        <taxon>Bacillati</taxon>
        <taxon>Actinomycetota</taxon>
        <taxon>Actinomycetes</taxon>
        <taxon>Mycobacteriales</taxon>
        <taxon>Corynebacteriaceae</taxon>
        <taxon>Corynebacterium</taxon>
    </lineage>
</organism>
<sequence>MALSEQELRALREIEQSLLADDPKFGSAVSGVEHHGGGGFTFSLQAIAIFVLGLVVLIGGIALSQTNLWFVALSVVGFLLMFGAGLWMIRANDAKTPAIPRPATLGSRPGPSAPSSGGGFTDRMDERFRGRFDDRS</sequence>
<dbReference type="KEGG" id="cei:CEPID_08405"/>
<keyword evidence="4" id="KW-1185">Reference proteome</keyword>
<dbReference type="RefSeq" id="WP_047240542.1">
    <property type="nucleotide sequence ID" value="NZ_CP011541.1"/>
</dbReference>
<dbReference type="InterPro" id="IPR021401">
    <property type="entry name" value="DUF3040"/>
</dbReference>
<evidence type="ECO:0000256" key="2">
    <source>
        <dbReference type="SAM" id="Phobius"/>
    </source>
</evidence>
<dbReference type="PATRIC" id="fig|1050174.4.peg.1693"/>
<name>A0A0G3GQQ2_9CORY</name>
<protein>
    <submittedName>
        <fullName evidence="3">Putative DUF3040 family protein</fullName>
    </submittedName>
</protein>
<dbReference type="OrthoDB" id="5244024at2"/>
<dbReference type="EMBL" id="CP011541">
    <property type="protein sequence ID" value="AKK03531.1"/>
    <property type="molecule type" value="Genomic_DNA"/>
</dbReference>
<feature type="transmembrane region" description="Helical" evidence="2">
    <location>
        <begin position="68"/>
        <end position="89"/>
    </location>
</feature>
<dbReference type="AlphaFoldDB" id="A0A0G3GQQ2"/>
<proteinExistence type="predicted"/>
<evidence type="ECO:0000256" key="1">
    <source>
        <dbReference type="SAM" id="MobiDB-lite"/>
    </source>
</evidence>
<feature type="compositionally biased region" description="Low complexity" evidence="1">
    <location>
        <begin position="106"/>
        <end position="115"/>
    </location>
</feature>
<feature type="region of interest" description="Disordered" evidence="1">
    <location>
        <begin position="99"/>
        <end position="136"/>
    </location>
</feature>
<dbReference type="STRING" id="1050174.CEPID_08405"/>
<accession>A0A0G3GQQ2</accession>
<gene>
    <name evidence="3" type="ORF">CEPID_08405</name>
</gene>
<keyword evidence="2" id="KW-1133">Transmembrane helix</keyword>
<feature type="compositionally biased region" description="Basic and acidic residues" evidence="1">
    <location>
        <begin position="122"/>
        <end position="136"/>
    </location>
</feature>
<keyword evidence="2" id="KW-0812">Transmembrane</keyword>
<feature type="transmembrane region" description="Helical" evidence="2">
    <location>
        <begin position="42"/>
        <end position="62"/>
    </location>
</feature>
<dbReference type="Proteomes" id="UP000035368">
    <property type="component" value="Chromosome"/>
</dbReference>
<keyword evidence="2" id="KW-0472">Membrane</keyword>
<evidence type="ECO:0000313" key="4">
    <source>
        <dbReference type="Proteomes" id="UP000035368"/>
    </source>
</evidence>
<evidence type="ECO:0000313" key="3">
    <source>
        <dbReference type="EMBL" id="AKK03531.1"/>
    </source>
</evidence>
<reference evidence="3 4" key="1">
    <citation type="submission" date="2015-05" db="EMBL/GenBank/DDBJ databases">
        <title>Complete genome sequence of Corynebacterium epidermidicanis DSM 45586, isolated from the skin of a dog suffering from pruritus.</title>
        <authorList>
            <person name="Ruckert C."/>
            <person name="Albersmeier A."/>
            <person name="Winkler A."/>
            <person name="Tauch A."/>
        </authorList>
    </citation>
    <scope>NUCLEOTIDE SEQUENCE [LARGE SCALE GENOMIC DNA]</scope>
    <source>
        <strain evidence="3 4">DSM 45586</strain>
    </source>
</reference>